<dbReference type="PANTHER" id="PTHR33936:SF24">
    <property type="entry name" value="C2H2-TYPE DOMAIN-CONTAINING PROTEIN"/>
    <property type="match status" value="1"/>
</dbReference>
<dbReference type="PANTHER" id="PTHR33936">
    <property type="entry name" value="PROTEIN CBG17840"/>
    <property type="match status" value="1"/>
</dbReference>
<dbReference type="InterPro" id="IPR013087">
    <property type="entry name" value="Znf_C2H2_type"/>
</dbReference>
<proteinExistence type="evidence at transcript level"/>
<dbReference type="Gene3D" id="3.30.160.60">
    <property type="entry name" value="Classic Zinc Finger"/>
    <property type="match status" value="1"/>
</dbReference>
<reference evidence="3" key="1">
    <citation type="journal article" date="2013" name="PLoS ONE">
        <title>Gene expression in gut symbiotic organ of stinkbug affected by extracellular bacterial symbiont.</title>
        <authorList>
            <person name="Futahashi R."/>
            <person name="Tanaka K."/>
            <person name="Tanahashi M."/>
            <person name="Nikoh N."/>
            <person name="Kikuchi Y."/>
            <person name="Lee B.L."/>
            <person name="Fukatsu T."/>
        </authorList>
    </citation>
    <scope>NUCLEOTIDE SEQUENCE</scope>
    <source>
        <tissue evidence="3">Midgut</tissue>
    </source>
</reference>
<evidence type="ECO:0000259" key="2">
    <source>
        <dbReference type="PROSITE" id="PS50157"/>
    </source>
</evidence>
<evidence type="ECO:0000313" key="3">
    <source>
        <dbReference type="EMBL" id="BAN21368.1"/>
    </source>
</evidence>
<dbReference type="GO" id="GO:0008270">
    <property type="term" value="F:zinc ion binding"/>
    <property type="evidence" value="ECO:0007669"/>
    <property type="project" value="UniProtKB-KW"/>
</dbReference>
<name>R4WE13_RIPPE</name>
<keyword evidence="1" id="KW-0479">Metal-binding</keyword>
<sequence length="396" mass="45843">MEKKKVKCSDCDKYFRDRFNSWRHYLRVHAPPKEKKNEEKAEKPKPTCSYCGHVFFKNGNLKRHSNLCKKLKPRSSPCEEYSFNDIYAFEEWKRKIETETKARFVRKSHYKLQNGSSRTKFSCHRSGFFKPQGKNVRRLKSLGSNKINAICPAKIISIVNSEGRVEVSFFSKHNGHAMELERIGLTKAERAQIAEKIAQKIPFKEILNNLKNSTDSELKRLHLLTKKDLRNIKKEFNIKNSVPYSYDNIESFLNETPDVLNNNEPVELMSKSGSLELISLEEDAIDEVLDSERDRLASCSDGPPDSDIPLQQPTFIVQVPYTLDLPDPKYTTSLTSSNTNPSIVDTLKEEMRREFELVLASIQNEEQAQNGKKWVYAFHSFVHSTNFTLSLDEYNK</sequence>
<feature type="domain" description="C2H2-type" evidence="2">
    <location>
        <begin position="46"/>
        <end position="73"/>
    </location>
</feature>
<evidence type="ECO:0000256" key="1">
    <source>
        <dbReference type="PROSITE-ProRule" id="PRU00042"/>
    </source>
</evidence>
<dbReference type="PROSITE" id="PS00028">
    <property type="entry name" value="ZINC_FINGER_C2H2_1"/>
    <property type="match status" value="1"/>
</dbReference>
<keyword evidence="1" id="KW-0863">Zinc-finger</keyword>
<dbReference type="PROSITE" id="PS50157">
    <property type="entry name" value="ZINC_FINGER_C2H2_2"/>
    <property type="match status" value="2"/>
</dbReference>
<accession>R4WE13</accession>
<feature type="domain" description="C2H2-type" evidence="2">
    <location>
        <begin position="6"/>
        <end position="34"/>
    </location>
</feature>
<organism evidence="3">
    <name type="scientific">Riptortus pedestris</name>
    <name type="common">Bean bug</name>
    <dbReference type="NCBI Taxonomy" id="329032"/>
    <lineage>
        <taxon>Eukaryota</taxon>
        <taxon>Metazoa</taxon>
        <taxon>Ecdysozoa</taxon>
        <taxon>Arthropoda</taxon>
        <taxon>Hexapoda</taxon>
        <taxon>Insecta</taxon>
        <taxon>Pterygota</taxon>
        <taxon>Neoptera</taxon>
        <taxon>Paraneoptera</taxon>
        <taxon>Hemiptera</taxon>
        <taxon>Heteroptera</taxon>
        <taxon>Panheteroptera</taxon>
        <taxon>Pentatomomorpha</taxon>
        <taxon>Coreoidea</taxon>
        <taxon>Alydidae</taxon>
        <taxon>Riptortus</taxon>
    </lineage>
</organism>
<keyword evidence="1" id="KW-0862">Zinc</keyword>
<dbReference type="InterPro" id="IPR052797">
    <property type="entry name" value="RegFact_GeneExpr_CellDeath"/>
</dbReference>
<dbReference type="AlphaFoldDB" id="R4WE13"/>
<protein>
    <submittedName>
        <fullName evidence="3">Unkown protein</fullName>
    </submittedName>
</protein>
<dbReference type="EMBL" id="AK418153">
    <property type="protein sequence ID" value="BAN21368.1"/>
    <property type="molecule type" value="mRNA"/>
</dbReference>